<dbReference type="GO" id="GO:0008270">
    <property type="term" value="F:zinc ion binding"/>
    <property type="evidence" value="ECO:0007669"/>
    <property type="project" value="UniProtKB-KW"/>
</dbReference>
<feature type="compositionally biased region" description="Basic residues" evidence="5">
    <location>
        <begin position="89"/>
        <end position="98"/>
    </location>
</feature>
<dbReference type="InterPro" id="IPR042862">
    <property type="entry name" value="RNF32"/>
</dbReference>
<evidence type="ECO:0000256" key="4">
    <source>
        <dbReference type="PROSITE-ProRule" id="PRU00175"/>
    </source>
</evidence>
<organism evidence="7 8">
    <name type="scientific">Leptobrachium leishanense</name>
    <name type="common">Leishan spiny toad</name>
    <dbReference type="NCBI Taxonomy" id="445787"/>
    <lineage>
        <taxon>Eukaryota</taxon>
        <taxon>Metazoa</taxon>
        <taxon>Chordata</taxon>
        <taxon>Craniata</taxon>
        <taxon>Vertebrata</taxon>
        <taxon>Euteleostomi</taxon>
        <taxon>Amphibia</taxon>
        <taxon>Batrachia</taxon>
        <taxon>Anura</taxon>
        <taxon>Pelobatoidea</taxon>
        <taxon>Megophryidae</taxon>
        <taxon>Leptobrachium</taxon>
    </lineage>
</organism>
<feature type="domain" description="RING-type" evidence="6">
    <location>
        <begin position="250"/>
        <end position="292"/>
    </location>
</feature>
<dbReference type="SMART" id="SM00184">
    <property type="entry name" value="RING"/>
    <property type="match status" value="2"/>
</dbReference>
<accession>A0A8C5PR91</accession>
<dbReference type="CDD" id="cd16678">
    <property type="entry name" value="RING-H2_RNF32_rpt2"/>
    <property type="match status" value="1"/>
</dbReference>
<dbReference type="Pfam" id="PF13445">
    <property type="entry name" value="zf-RING_UBOX"/>
    <property type="match status" value="1"/>
</dbReference>
<dbReference type="Ensembl" id="ENSLLET00000027396.1">
    <property type="protein sequence ID" value="ENSLLEP00000026385.1"/>
    <property type="gene ID" value="ENSLLEG00000016739.1"/>
</dbReference>
<reference evidence="7" key="2">
    <citation type="submission" date="2025-09" db="UniProtKB">
        <authorList>
            <consortium name="Ensembl"/>
        </authorList>
    </citation>
    <scope>IDENTIFICATION</scope>
</reference>
<dbReference type="AlphaFoldDB" id="A0A8C5PR91"/>
<sequence>MWLLAQRCSTQVPEDYGSPGNSQRNQASATGSSRRATAPQEQRITNSSSSQHDPRVSTRTNCHLQSRGVHSSLSSIQLSRRWPISRQKTSSRLHRRRSKDQVRLDKKKMDRHLGSRTNKSHIQVTSVTRASKKQEPVILTAVALQDHILQNLQLQDLSLCDHWRGKKIRHQRIRRNNVQPVVDTGIRRKNVKKPTMVDTEEEYLLDPIPPPLTLAQKLGIVESPAMPLTEEEWIKVKQRSLDQGDSSQPCVICKEDFQLQPQVLLSCSHVFHRVCLQAFEKFTGKKTCPMCRKNQYQTRVIHDGARLFKARSATRIQACWRGYIVRKWYKKLRQTIPPKDPKMRKKYFEEKLTEITDRLRRSCHTNIDVLFNEIDDSVAASRNVLRQLEHKCTPQTSEEEWEKVQIQAAHQEIFDCPICIMPLHQRDNSHGVDVGASSVRPVVLLSCSHIFHFACLEAFEEFTTSDTHICPLCRSAYQKKLLS</sequence>
<evidence type="ECO:0000256" key="5">
    <source>
        <dbReference type="SAM" id="MobiDB-lite"/>
    </source>
</evidence>
<dbReference type="CDD" id="cd16677">
    <property type="entry name" value="RING-H2_RNF32_rpt1"/>
    <property type="match status" value="1"/>
</dbReference>
<feature type="compositionally biased region" description="Polar residues" evidence="5">
    <location>
        <begin position="39"/>
        <end position="78"/>
    </location>
</feature>
<dbReference type="Gene3D" id="3.30.40.10">
    <property type="entry name" value="Zinc/RING finger domain, C3HC4 (zinc finger)"/>
    <property type="match status" value="2"/>
</dbReference>
<evidence type="ECO:0000256" key="1">
    <source>
        <dbReference type="ARBA" id="ARBA00022723"/>
    </source>
</evidence>
<dbReference type="InterPro" id="IPR000048">
    <property type="entry name" value="IQ_motif_EF-hand-BS"/>
</dbReference>
<dbReference type="OrthoDB" id="8062037at2759"/>
<keyword evidence="1" id="KW-0479">Metal-binding</keyword>
<feature type="compositionally biased region" description="Basic and acidic residues" evidence="5">
    <location>
        <begin position="99"/>
        <end position="113"/>
    </location>
</feature>
<reference evidence="7" key="1">
    <citation type="submission" date="2025-08" db="UniProtKB">
        <authorList>
            <consortium name="Ensembl"/>
        </authorList>
    </citation>
    <scope>IDENTIFICATION</scope>
</reference>
<dbReference type="PANTHER" id="PTHR14991:SF0">
    <property type="entry name" value="RING FINGER PROTEIN 32"/>
    <property type="match status" value="1"/>
</dbReference>
<evidence type="ECO:0000259" key="6">
    <source>
        <dbReference type="PROSITE" id="PS50089"/>
    </source>
</evidence>
<feature type="domain" description="RING-type" evidence="6">
    <location>
        <begin position="416"/>
        <end position="474"/>
    </location>
</feature>
<dbReference type="Proteomes" id="UP000694569">
    <property type="component" value="Unplaced"/>
</dbReference>
<dbReference type="InterPro" id="IPR013083">
    <property type="entry name" value="Znf_RING/FYVE/PHD"/>
</dbReference>
<keyword evidence="2 4" id="KW-0863">Zinc-finger</keyword>
<dbReference type="PROSITE" id="PS50089">
    <property type="entry name" value="ZF_RING_2"/>
    <property type="match status" value="2"/>
</dbReference>
<evidence type="ECO:0000256" key="2">
    <source>
        <dbReference type="ARBA" id="ARBA00022771"/>
    </source>
</evidence>
<dbReference type="PANTHER" id="PTHR14991">
    <property type="entry name" value="RING FINGER PROTEIN 32"/>
    <property type="match status" value="1"/>
</dbReference>
<name>A0A8C5PR91_9ANUR</name>
<evidence type="ECO:0000256" key="3">
    <source>
        <dbReference type="ARBA" id="ARBA00022833"/>
    </source>
</evidence>
<dbReference type="InterPro" id="IPR001841">
    <property type="entry name" value="Znf_RING"/>
</dbReference>
<proteinExistence type="predicted"/>
<keyword evidence="3" id="KW-0862">Zinc</keyword>
<dbReference type="SUPFAM" id="SSF57850">
    <property type="entry name" value="RING/U-box"/>
    <property type="match status" value="2"/>
</dbReference>
<gene>
    <name evidence="7" type="primary">RNF32</name>
</gene>
<keyword evidence="8" id="KW-1185">Reference proteome</keyword>
<dbReference type="InterPro" id="IPR027370">
    <property type="entry name" value="Znf-RING_euk"/>
</dbReference>
<dbReference type="Pfam" id="PF13639">
    <property type="entry name" value="zf-RING_2"/>
    <property type="match status" value="1"/>
</dbReference>
<dbReference type="CDD" id="cd23767">
    <property type="entry name" value="IQCD"/>
    <property type="match status" value="1"/>
</dbReference>
<dbReference type="Pfam" id="PF00612">
    <property type="entry name" value="IQ"/>
    <property type="match status" value="1"/>
</dbReference>
<protein>
    <submittedName>
        <fullName evidence="7">Ring finger protein 32</fullName>
    </submittedName>
</protein>
<dbReference type="Gene3D" id="1.20.5.190">
    <property type="match status" value="1"/>
</dbReference>
<dbReference type="PROSITE" id="PS50096">
    <property type="entry name" value="IQ"/>
    <property type="match status" value="1"/>
</dbReference>
<evidence type="ECO:0000313" key="7">
    <source>
        <dbReference type="Ensembl" id="ENSLLEP00000026385.1"/>
    </source>
</evidence>
<evidence type="ECO:0000313" key="8">
    <source>
        <dbReference type="Proteomes" id="UP000694569"/>
    </source>
</evidence>
<dbReference type="GeneTree" id="ENSGT00390000003759"/>
<feature type="compositionally biased region" description="Low complexity" evidence="5">
    <location>
        <begin position="27"/>
        <end position="38"/>
    </location>
</feature>
<feature type="region of interest" description="Disordered" evidence="5">
    <location>
        <begin position="1"/>
        <end position="128"/>
    </location>
</feature>
<feature type="compositionally biased region" description="Polar residues" evidence="5">
    <location>
        <begin position="115"/>
        <end position="128"/>
    </location>
</feature>